<reference evidence="2 3" key="1">
    <citation type="submission" date="2024-04" db="EMBL/GenBank/DDBJ databases">
        <authorList>
            <person name="Fracassetti M."/>
        </authorList>
    </citation>
    <scope>NUCLEOTIDE SEQUENCE [LARGE SCALE GENOMIC DNA]</scope>
</reference>
<evidence type="ECO:0000313" key="3">
    <source>
        <dbReference type="Proteomes" id="UP001497516"/>
    </source>
</evidence>
<feature type="region of interest" description="Disordered" evidence="1">
    <location>
        <begin position="71"/>
        <end position="102"/>
    </location>
</feature>
<sequence length="132" mass="14975">MSRKLATAVACMYKEEEKEEGTNTRGSREIPWSIIISFIPRRHQSKQATSCSRTHRCRLFLRSLPEAAKTHQPFLSSQQLDDQPETLKFEGGGAVAGRHTKHLESPGVEVKGLEEVAEQWRRARSLRCGLIM</sequence>
<evidence type="ECO:0000313" key="2">
    <source>
        <dbReference type="EMBL" id="CAL1394739.1"/>
    </source>
</evidence>
<keyword evidence="3" id="KW-1185">Reference proteome</keyword>
<protein>
    <submittedName>
        <fullName evidence="2">Uncharacterized protein</fullName>
    </submittedName>
</protein>
<gene>
    <name evidence="2" type="ORF">LTRI10_LOCUS35222</name>
</gene>
<dbReference type="EMBL" id="OZ034819">
    <property type="protein sequence ID" value="CAL1394739.1"/>
    <property type="molecule type" value="Genomic_DNA"/>
</dbReference>
<name>A0AAV2F927_9ROSI</name>
<proteinExistence type="predicted"/>
<dbReference type="AlphaFoldDB" id="A0AAV2F927"/>
<evidence type="ECO:0000256" key="1">
    <source>
        <dbReference type="SAM" id="MobiDB-lite"/>
    </source>
</evidence>
<dbReference type="Proteomes" id="UP001497516">
    <property type="component" value="Chromosome 6"/>
</dbReference>
<organism evidence="2 3">
    <name type="scientific">Linum trigynum</name>
    <dbReference type="NCBI Taxonomy" id="586398"/>
    <lineage>
        <taxon>Eukaryota</taxon>
        <taxon>Viridiplantae</taxon>
        <taxon>Streptophyta</taxon>
        <taxon>Embryophyta</taxon>
        <taxon>Tracheophyta</taxon>
        <taxon>Spermatophyta</taxon>
        <taxon>Magnoliopsida</taxon>
        <taxon>eudicotyledons</taxon>
        <taxon>Gunneridae</taxon>
        <taxon>Pentapetalae</taxon>
        <taxon>rosids</taxon>
        <taxon>fabids</taxon>
        <taxon>Malpighiales</taxon>
        <taxon>Linaceae</taxon>
        <taxon>Linum</taxon>
    </lineage>
</organism>
<accession>A0AAV2F927</accession>